<feature type="transmembrane region" description="Helical" evidence="3">
    <location>
        <begin position="88"/>
        <end position="106"/>
    </location>
</feature>
<comment type="similarity">
    <text evidence="1 2">Belongs to the BioY family.</text>
</comment>
<dbReference type="Pfam" id="PF02632">
    <property type="entry name" value="BioY"/>
    <property type="match status" value="1"/>
</dbReference>
<gene>
    <name evidence="5" type="primary">bioY2</name>
    <name evidence="4" type="ORF">CUR37_09575</name>
    <name evidence="5" type="ORF">LAS9267_00271</name>
</gene>
<reference evidence="4 6" key="1">
    <citation type="submission" date="2016-09" db="EMBL/GenBank/DDBJ databases">
        <authorList>
            <person name="Inglin R.C."/>
        </authorList>
    </citation>
    <scope>NUCLEOTIDE SEQUENCE [LARGE SCALE GENOMIC DNA]</scope>
    <source>
        <strain evidence="4 6">RI-517</strain>
    </source>
</reference>
<evidence type="ECO:0000313" key="6">
    <source>
        <dbReference type="Proteomes" id="UP000234349"/>
    </source>
</evidence>
<dbReference type="Proteomes" id="UP000239650">
    <property type="component" value="Unassembled WGS sequence"/>
</dbReference>
<feature type="transmembrane region" description="Helical" evidence="3">
    <location>
        <begin position="9"/>
        <end position="27"/>
    </location>
</feature>
<dbReference type="OMA" id="WFAEGTS"/>
<dbReference type="RefSeq" id="WP_011374531.1">
    <property type="nucleotide sequence ID" value="NZ_AP017931.1"/>
</dbReference>
<dbReference type="AlphaFoldDB" id="A0A094XYE0"/>
<organism evidence="5 7">
    <name type="scientific">Latilactobacillus sakei</name>
    <name type="common">Lactobacillus sakei</name>
    <dbReference type="NCBI Taxonomy" id="1599"/>
    <lineage>
        <taxon>Bacteria</taxon>
        <taxon>Bacillati</taxon>
        <taxon>Bacillota</taxon>
        <taxon>Bacilli</taxon>
        <taxon>Lactobacillales</taxon>
        <taxon>Lactobacillaceae</taxon>
        <taxon>Latilactobacillus</taxon>
    </lineage>
</organism>
<evidence type="ECO:0000313" key="7">
    <source>
        <dbReference type="Proteomes" id="UP000239650"/>
    </source>
</evidence>
<feature type="transmembrane region" description="Helical" evidence="3">
    <location>
        <begin position="148"/>
        <end position="167"/>
    </location>
</feature>
<dbReference type="EMBL" id="OKRC01000001">
    <property type="protein sequence ID" value="SPE18728.1"/>
    <property type="molecule type" value="Genomic_DNA"/>
</dbReference>
<dbReference type="InterPro" id="IPR003784">
    <property type="entry name" value="BioY"/>
</dbReference>
<keyword evidence="2" id="KW-1003">Cell membrane</keyword>
<dbReference type="GO" id="GO:0015225">
    <property type="term" value="F:biotin transmembrane transporter activity"/>
    <property type="evidence" value="ECO:0007669"/>
    <property type="project" value="UniProtKB-UniRule"/>
</dbReference>
<comment type="subcellular location">
    <subcellularLocation>
        <location evidence="2">Cell membrane</location>
        <topology evidence="2">Multi-pass membrane protein</topology>
    </subcellularLocation>
</comment>
<evidence type="ECO:0000256" key="2">
    <source>
        <dbReference type="PIRNR" id="PIRNR016661"/>
    </source>
</evidence>
<dbReference type="GeneID" id="57133686"/>
<keyword evidence="3" id="KW-0812">Transmembrane</keyword>
<proteinExistence type="inferred from homology"/>
<accession>A0A094XYE0</accession>
<keyword evidence="2" id="KW-0813">Transport</keyword>
<dbReference type="PANTHER" id="PTHR34295:SF1">
    <property type="entry name" value="BIOTIN TRANSPORTER BIOY"/>
    <property type="match status" value="1"/>
</dbReference>
<dbReference type="Proteomes" id="UP000234349">
    <property type="component" value="Unassembled WGS sequence"/>
</dbReference>
<protein>
    <recommendedName>
        <fullName evidence="2">Biotin transporter</fullName>
    </recommendedName>
</protein>
<dbReference type="PIRSF" id="PIRSF016661">
    <property type="entry name" value="BioY"/>
    <property type="match status" value="1"/>
</dbReference>
<evidence type="ECO:0000313" key="4">
    <source>
        <dbReference type="EMBL" id="PKX76285.1"/>
    </source>
</evidence>
<feature type="transmembrane region" description="Helical" evidence="3">
    <location>
        <begin position="33"/>
        <end position="50"/>
    </location>
</feature>
<comment type="caution">
    <text evidence="5">The sequence shown here is derived from an EMBL/GenBank/DDBJ whole genome shotgun (WGS) entry which is preliminary data.</text>
</comment>
<dbReference type="GO" id="GO:0005886">
    <property type="term" value="C:plasma membrane"/>
    <property type="evidence" value="ECO:0007669"/>
    <property type="project" value="UniProtKB-SubCell"/>
</dbReference>
<dbReference type="EMBL" id="MKGH01000053">
    <property type="protein sequence ID" value="PKX76285.1"/>
    <property type="molecule type" value="Genomic_DNA"/>
</dbReference>
<keyword evidence="3" id="KW-1133">Transmembrane helix</keyword>
<sequence length="177" mass="19105">MSVSVARRLSYIGVCLALLIVCAQISIPIWIVPITLQTLAVGLIATVLPLQLSSAVIAAYLLLGLVGLPVFANFAGGASVIVGPTGGYLFGFIIYIGIVHYGLHYFGRSRRVMFSVNLLASLCQLLIGTLWLRIALHLGWQASFLTGFAPYVPIEILKSGLIVAVIARLPQRIQQFR</sequence>
<reference evidence="5 7" key="2">
    <citation type="submission" date="2018-02" db="EMBL/GenBank/DDBJ databases">
        <authorList>
            <person name="Rodrigo-Torres L."/>
            <person name="Arahal R. D."/>
            <person name="Lucena T."/>
        </authorList>
    </citation>
    <scope>NUCLEOTIDE SEQUENCE [LARGE SCALE GENOMIC DNA]</scope>
    <source>
        <strain evidence="5 7">CECT 9267</strain>
    </source>
</reference>
<evidence type="ECO:0000313" key="5">
    <source>
        <dbReference type="EMBL" id="SPE18728.1"/>
    </source>
</evidence>
<dbReference type="Gene3D" id="1.10.1760.20">
    <property type="match status" value="1"/>
</dbReference>
<keyword evidence="2 3" id="KW-0472">Membrane</keyword>
<dbReference type="PANTHER" id="PTHR34295">
    <property type="entry name" value="BIOTIN TRANSPORTER BIOY"/>
    <property type="match status" value="1"/>
</dbReference>
<feature type="transmembrane region" description="Helical" evidence="3">
    <location>
        <begin position="118"/>
        <end position="136"/>
    </location>
</feature>
<evidence type="ECO:0000256" key="3">
    <source>
        <dbReference type="SAM" id="Phobius"/>
    </source>
</evidence>
<evidence type="ECO:0000256" key="1">
    <source>
        <dbReference type="ARBA" id="ARBA00010692"/>
    </source>
</evidence>
<name>A0A094XYE0_LATSK</name>